<protein>
    <recommendedName>
        <fullName evidence="5">Glycoside hydrolase family 19 catalytic domain-containing protein</fullName>
    </recommendedName>
</protein>
<name>A0AAI8MNZ7_9HELI</name>
<dbReference type="Gene3D" id="1.10.530.10">
    <property type="match status" value="1"/>
</dbReference>
<reference evidence="1 4" key="2">
    <citation type="journal article" date="2012" name="J. Bacteriol.">
        <title>Complete Genome Sequence of Helicobacter cinaedi Type Strain ATCC BAA-847.</title>
        <authorList>
            <person name="Miyoshi-Akiyama T."/>
            <person name="Takeshita N."/>
            <person name="Ohmagari N."/>
            <person name="Kirikae T."/>
        </authorList>
    </citation>
    <scope>NUCLEOTIDE SEQUENCE [LARGE SCALE GENOMIC DNA]</scope>
    <source>
        <strain evidence="1 4">ATCC BAA-847</strain>
    </source>
</reference>
<evidence type="ECO:0008006" key="5">
    <source>
        <dbReference type="Google" id="ProtNLM"/>
    </source>
</evidence>
<evidence type="ECO:0000313" key="2">
    <source>
        <dbReference type="EMBL" id="EFR47665.1"/>
    </source>
</evidence>
<dbReference type="EMBL" id="AP012492">
    <property type="protein sequence ID" value="BAM32731.1"/>
    <property type="molecule type" value="Genomic_DNA"/>
</dbReference>
<evidence type="ECO:0000313" key="1">
    <source>
        <dbReference type="EMBL" id="BAM32731.1"/>
    </source>
</evidence>
<organism evidence="1 4">
    <name type="scientific">Helicobacter cinaedi CCUG 18818 = ATCC BAA-847</name>
    <dbReference type="NCBI Taxonomy" id="537971"/>
    <lineage>
        <taxon>Bacteria</taxon>
        <taxon>Pseudomonadati</taxon>
        <taxon>Campylobacterota</taxon>
        <taxon>Epsilonproteobacteria</taxon>
        <taxon>Campylobacterales</taxon>
        <taxon>Helicobacteraceae</taxon>
        <taxon>Helicobacter</taxon>
    </lineage>
</organism>
<accession>A0AAI8MNZ7</accession>
<gene>
    <name evidence="1" type="ORF">HCBAA847_1501</name>
    <name evidence="2" type="ORF">HCCG_02214</name>
</gene>
<reference evidence="2" key="1">
    <citation type="submission" date="2008-08" db="EMBL/GenBank/DDBJ databases">
        <title>Annotation of Helicobacter cinaedi strain CCUG 18818.</title>
        <authorList>
            <consortium name="The Broad Institute Genome Sequencing Platform"/>
            <person name="Fox J.G."/>
            <person name="Shen Z."/>
            <person name="Charoenlap N."/>
            <person name="Schauer D.B."/>
            <person name="Ward D."/>
            <person name="Mehta T."/>
            <person name="Young S."/>
            <person name="Jaffe D."/>
            <person name="Gnerre S."/>
            <person name="Berlin A."/>
            <person name="Heiman D."/>
            <person name="Hepburn T."/>
            <person name="Shea T."/>
            <person name="Sykes S."/>
            <person name="Alvarado L."/>
            <person name="Kodira C."/>
            <person name="Borodovsky M."/>
            <person name="Lander E."/>
            <person name="Galagan J."/>
            <person name="Nusbaum C."/>
            <person name="Birren B."/>
        </authorList>
    </citation>
    <scope>NUCLEOTIDE SEQUENCE</scope>
    <source>
        <strain evidence="2">CCUG 18818</strain>
    </source>
</reference>
<reference evidence="1" key="3">
    <citation type="submission" date="2012-07" db="EMBL/GenBank/DDBJ databases">
        <authorList>
            <person name="Akiyama T."/>
            <person name="Takeshita N."/>
            <person name="Ohmagari N."/>
            <person name="Kirikae T."/>
        </authorList>
    </citation>
    <scope>NUCLEOTIDE SEQUENCE</scope>
    <source>
        <strain evidence="1">ATCC BAA-847</strain>
    </source>
</reference>
<dbReference type="Proteomes" id="UP000006036">
    <property type="component" value="Chromosome 1"/>
</dbReference>
<dbReference type="InterPro" id="IPR023346">
    <property type="entry name" value="Lysozyme-like_dom_sf"/>
</dbReference>
<keyword evidence="3" id="KW-1185">Reference proteome</keyword>
<dbReference type="KEGG" id="hcb:HCBAA847_1501"/>
<evidence type="ECO:0000313" key="4">
    <source>
        <dbReference type="Proteomes" id="UP000006036"/>
    </source>
</evidence>
<dbReference type="Proteomes" id="UP000005755">
    <property type="component" value="Unassembled WGS sequence"/>
</dbReference>
<dbReference type="AlphaFoldDB" id="A0AAI8MNZ7"/>
<dbReference type="RefSeq" id="WP_002957565.1">
    <property type="nucleotide sequence ID" value="NC_020555.1"/>
</dbReference>
<dbReference type="EMBL" id="DS990396">
    <property type="protein sequence ID" value="EFR47665.1"/>
    <property type="molecule type" value="Genomic_DNA"/>
</dbReference>
<evidence type="ECO:0000313" key="3">
    <source>
        <dbReference type="Proteomes" id="UP000005755"/>
    </source>
</evidence>
<reference evidence="3" key="4">
    <citation type="journal article" date="2014" name="Genome Announc.">
        <title>Draft genome sequences of six enterohepatic helicobacter species isolated from humans and one from rhesus macaques.</title>
        <authorList>
            <person name="Shen Z."/>
            <person name="Sheh A."/>
            <person name="Young S.K."/>
            <person name="Abouelliel A."/>
            <person name="Ward D.V."/>
            <person name="Earl A.M."/>
            <person name="Fox J.G."/>
        </authorList>
    </citation>
    <scope>NUCLEOTIDE SEQUENCE [LARGE SCALE GENOMIC DNA]</scope>
    <source>
        <strain evidence="3">CCUG 18818</strain>
    </source>
</reference>
<proteinExistence type="predicted"/>
<sequence>MKSFLSIFCIGKICLCRAGLYAKNKNWIDTDDYFVNNPDSITTDGKFALLSAVWFWNHTGCYKIADKQTSNNANEIVKQITKKVNGGYNGLDERQKAFKRIRFGTYNITQAQLRSATTDLTKLIESNENLKKGIFSDFK</sequence>
<dbReference type="SUPFAM" id="SSF53955">
    <property type="entry name" value="Lysozyme-like"/>
    <property type="match status" value="1"/>
</dbReference>